<dbReference type="PANTHER" id="PTHR33180:SF31">
    <property type="entry name" value="POLYPROTEIN PROTEIN"/>
    <property type="match status" value="1"/>
</dbReference>
<organism evidence="3 4">
    <name type="scientific">Datura stramonium</name>
    <name type="common">Jimsonweed</name>
    <name type="synonym">Common thornapple</name>
    <dbReference type="NCBI Taxonomy" id="4076"/>
    <lineage>
        <taxon>Eukaryota</taxon>
        <taxon>Viridiplantae</taxon>
        <taxon>Streptophyta</taxon>
        <taxon>Embryophyta</taxon>
        <taxon>Tracheophyta</taxon>
        <taxon>Spermatophyta</taxon>
        <taxon>Magnoliopsida</taxon>
        <taxon>eudicotyledons</taxon>
        <taxon>Gunneridae</taxon>
        <taxon>Pentapetalae</taxon>
        <taxon>asterids</taxon>
        <taxon>lamiids</taxon>
        <taxon>Solanales</taxon>
        <taxon>Solanaceae</taxon>
        <taxon>Solanoideae</taxon>
        <taxon>Datureae</taxon>
        <taxon>Datura</taxon>
    </lineage>
</organism>
<accession>A0ABS8VND1</accession>
<evidence type="ECO:0000259" key="2">
    <source>
        <dbReference type="Pfam" id="PF20167"/>
    </source>
</evidence>
<sequence length="349" mass="40104">MCKRQTPFSHWQCTRIRPHKGQTSLNTSNASSLSSEEAQRIQFNRFGLARMEKYYVSFKEKRSIHAEAQIEVESFKNSFPDIYYQIGMRDWGPLTIPGDPYFPEMLWEFYASYKVRQRLQEHKGRTDTLPCLPSVWVRGQEVPITLEAINSLYWAEAIQQHSTFHRKVDDKANQFEWVANIIAMRQPQWSISRGLIHRYDLKFEARMRLDLVCARLIPSQNTTEVPIEVSILISCIMDHVHINAGEIIADQFKRRAKQQATSLAYLSLLSMLCVRASYPLFHPLDKTMWADGVITLATKTDRDALAMEQEKGTENRTPPAHFVPSNTPAGQFQAVAAPATTPPNFLKLA</sequence>
<evidence type="ECO:0000256" key="1">
    <source>
        <dbReference type="SAM" id="MobiDB-lite"/>
    </source>
</evidence>
<feature type="domain" description="Putative plant transposon protein" evidence="2">
    <location>
        <begin position="89"/>
        <end position="277"/>
    </location>
</feature>
<dbReference type="Proteomes" id="UP000823775">
    <property type="component" value="Unassembled WGS sequence"/>
</dbReference>
<evidence type="ECO:0000313" key="3">
    <source>
        <dbReference type="EMBL" id="MCE0481319.1"/>
    </source>
</evidence>
<dbReference type="PANTHER" id="PTHR33180">
    <property type="entry name" value="PHOTOSYSTEM II CP43 REACTION CENTER PROTEIN"/>
    <property type="match status" value="1"/>
</dbReference>
<reference evidence="3 4" key="1">
    <citation type="journal article" date="2021" name="BMC Genomics">
        <title>Datura genome reveals duplications of psychoactive alkaloid biosynthetic genes and high mutation rate following tissue culture.</title>
        <authorList>
            <person name="Rajewski A."/>
            <person name="Carter-House D."/>
            <person name="Stajich J."/>
            <person name="Litt A."/>
        </authorList>
    </citation>
    <scope>NUCLEOTIDE SEQUENCE [LARGE SCALE GENOMIC DNA]</scope>
    <source>
        <strain evidence="3">AR-01</strain>
    </source>
</reference>
<comment type="caution">
    <text evidence="3">The sequence shown here is derived from an EMBL/GenBank/DDBJ whole genome shotgun (WGS) entry which is preliminary data.</text>
</comment>
<keyword evidence="4" id="KW-1185">Reference proteome</keyword>
<protein>
    <recommendedName>
        <fullName evidence="2">Putative plant transposon protein domain-containing protein</fullName>
    </recommendedName>
</protein>
<gene>
    <name evidence="3" type="ORF">HAX54_038997</name>
</gene>
<proteinExistence type="predicted"/>
<dbReference type="InterPro" id="IPR046796">
    <property type="entry name" value="Transposase_32_dom"/>
</dbReference>
<name>A0ABS8VND1_DATST</name>
<dbReference type="EMBL" id="JACEIK010005361">
    <property type="protein sequence ID" value="MCE0481319.1"/>
    <property type="molecule type" value="Genomic_DNA"/>
</dbReference>
<evidence type="ECO:0000313" key="4">
    <source>
        <dbReference type="Proteomes" id="UP000823775"/>
    </source>
</evidence>
<feature type="region of interest" description="Disordered" evidence="1">
    <location>
        <begin position="308"/>
        <end position="327"/>
    </location>
</feature>
<dbReference type="Pfam" id="PF20167">
    <property type="entry name" value="Transposase_32"/>
    <property type="match status" value="1"/>
</dbReference>